<dbReference type="RefSeq" id="WP_326085634.1">
    <property type="nucleotide sequence ID" value="NZ_JARLKZ010000002.1"/>
</dbReference>
<name>A0ABU6GGH8_9BACL</name>
<dbReference type="PANTHER" id="PTHR43649:SF12">
    <property type="entry name" value="DIACETYLCHITOBIOSE BINDING PROTEIN DASA"/>
    <property type="match status" value="1"/>
</dbReference>
<dbReference type="SUPFAM" id="SSF53850">
    <property type="entry name" value="Periplasmic binding protein-like II"/>
    <property type="match status" value="1"/>
</dbReference>
<keyword evidence="3" id="KW-1185">Reference proteome</keyword>
<dbReference type="InterPro" id="IPR050490">
    <property type="entry name" value="Bact_solute-bd_prot1"/>
</dbReference>
<evidence type="ECO:0000256" key="1">
    <source>
        <dbReference type="SAM" id="MobiDB-lite"/>
    </source>
</evidence>
<organism evidence="2 3">
    <name type="scientific">Paenibacillus dokdonensis</name>
    <dbReference type="NCBI Taxonomy" id="2567944"/>
    <lineage>
        <taxon>Bacteria</taxon>
        <taxon>Bacillati</taxon>
        <taxon>Bacillota</taxon>
        <taxon>Bacilli</taxon>
        <taxon>Bacillales</taxon>
        <taxon>Paenibacillaceae</taxon>
        <taxon>Paenibacillus</taxon>
    </lineage>
</organism>
<dbReference type="EMBL" id="JARLKZ010000002">
    <property type="protein sequence ID" value="MEC0238836.1"/>
    <property type="molecule type" value="Genomic_DNA"/>
</dbReference>
<feature type="region of interest" description="Disordered" evidence="1">
    <location>
        <begin position="49"/>
        <end position="72"/>
    </location>
</feature>
<comment type="caution">
    <text evidence="2">The sequence shown here is derived from an EMBL/GenBank/DDBJ whole genome shotgun (WGS) entry which is preliminary data.</text>
</comment>
<protein>
    <submittedName>
        <fullName evidence="2">Extracellular solute-binding protein</fullName>
    </submittedName>
</protein>
<sequence>MYDKNRQQKTKQITIKPFKGDLQVKKSSLLLLSMLVVFTMFLAACGSKTEDKNAASETPKTETEKPKETEAPKKDVSLRVFSTFGGTDSAREAFQAALDEFTAKNPNVKINNDTMSANDDGFRTKVNTDMTSGNEPDLLFYFVGADAQGFVDAGKVVPLNDILDANADWKAGFAPAALENTRQKDGNIYAAPLTGFYEGLFVNKKIFADNNLELPTDWDKMKTAVQTLSKKGIIPLAAPFDQSHYVIEHFILSAAGDKGHNAGLADGIDPNWEKGYAAMKELYDLGAFPKDAATIDLSMASNYFGEGKAAMILEGSWAMGNWKDAAVIDNTTVLPFPAMPGGVGTGKDVIGGFGSGFYLSKSTFDNADKKDTAIELLKHMTSPAVIEKIAIANGGTPAAAGVEIKGKNQTATDGFAMAANATSVNNPIDTMVSPETFSTLRAGVQSVVTGKKAPADVLKEAKAIEDANKK</sequence>
<dbReference type="Gene3D" id="3.40.190.10">
    <property type="entry name" value="Periplasmic binding protein-like II"/>
    <property type="match status" value="2"/>
</dbReference>
<proteinExistence type="predicted"/>
<gene>
    <name evidence="2" type="ORF">P4H66_02990</name>
</gene>
<dbReference type="Pfam" id="PF01547">
    <property type="entry name" value="SBP_bac_1"/>
    <property type="match status" value="1"/>
</dbReference>
<accession>A0ABU6GGH8</accession>
<dbReference type="Proteomes" id="UP001344632">
    <property type="component" value="Unassembled WGS sequence"/>
</dbReference>
<reference evidence="2 3" key="1">
    <citation type="submission" date="2023-03" db="EMBL/GenBank/DDBJ databases">
        <title>Bacillus Genome Sequencing.</title>
        <authorList>
            <person name="Dunlap C."/>
        </authorList>
    </citation>
    <scope>NUCLEOTIDE SEQUENCE [LARGE SCALE GENOMIC DNA]</scope>
    <source>
        <strain evidence="2 3">BD-525</strain>
    </source>
</reference>
<evidence type="ECO:0000313" key="3">
    <source>
        <dbReference type="Proteomes" id="UP001344632"/>
    </source>
</evidence>
<evidence type="ECO:0000313" key="2">
    <source>
        <dbReference type="EMBL" id="MEC0238836.1"/>
    </source>
</evidence>
<dbReference type="InterPro" id="IPR006059">
    <property type="entry name" value="SBP"/>
</dbReference>
<dbReference type="PANTHER" id="PTHR43649">
    <property type="entry name" value="ARABINOSE-BINDING PROTEIN-RELATED"/>
    <property type="match status" value="1"/>
</dbReference>